<feature type="domain" description="GmrSD restriction endonucleases C-terminal" evidence="2">
    <location>
        <begin position="413"/>
        <end position="547"/>
    </location>
</feature>
<dbReference type="Pfam" id="PF07510">
    <property type="entry name" value="GmrSD_C"/>
    <property type="match status" value="1"/>
</dbReference>
<dbReference type="Proteomes" id="UP000198694">
    <property type="component" value="Unassembled WGS sequence"/>
</dbReference>
<gene>
    <name evidence="4" type="ORF">SAMN05216243_2992</name>
</gene>
<protein>
    <submittedName>
        <fullName evidence="4">Uncharacterized conserved protein, contains ParB-like and HNH nuclease domains</fullName>
    </submittedName>
</protein>
<proteinExistence type="predicted"/>
<sequence>MKATETNLLQFLKGPKQFVIPIYQRTYSWTKKQCAQLWEDIERAAEDEGLSGHFMGSVVYVEKGLYHVTSVPKLLVIDGQQRLTTLSLILSAFSELITEGEKEATLITAKKARNYFLLNQDEEDEEHYKLLLTQKDRSTYIDLLENRELDNGYSNRIVENHYYFKEMMRKSRLSLDQIYQGISRLIMVDISLDREKDNPQLIFESLNSTGLDLSQADLIRNYFLMGLEEEDQRKLYKNYWYKLERRFGHLEDTRYFDRFIRDYLTLKTGNIPKIGAVYEAFKNYVQHNTDGTIAAIIQDVYKYGNYYINLTLNIDDALLEEGFKDIRSLKVDVSYPFLLKVYEDFTNNLITRNEFLEILKFISSYVFRRAICAIPTNSLNNTFASLIKEVDSDDYVNSLKAALILKTGYRRFPSNEEFKRELMVKDVYNFRNRNTLLRKLENLDRKEPINVENYTIEHIMPQNKNVPEAWKTELGDDWKKIHEVYLHTLGNLTLTGYNSELSDRSFTEKSYLQGGFRESPLWLNRSVAAFVKWDEAAINERARILAERAVEIWPFPHLSEEELTHYQSKEESGLEKGYTLHHHKDNFSQETFEIYEELKLRILNLDSSITEEYKKYYIAYKTEGRNFVDIEPKKIHLKLWLNVKANTLPDPNHLTKDVSNVGHRGNGDLEIKITPEVNLEQVMDLIKQSYEQNLEYA</sequence>
<dbReference type="STRING" id="407036.SAMN05216243_2992"/>
<dbReference type="Pfam" id="PF18899">
    <property type="entry name" value="DUF5655"/>
    <property type="match status" value="1"/>
</dbReference>
<evidence type="ECO:0000313" key="5">
    <source>
        <dbReference type="Proteomes" id="UP000198694"/>
    </source>
</evidence>
<dbReference type="EMBL" id="FNFL01000005">
    <property type="protein sequence ID" value="SDK38162.1"/>
    <property type="molecule type" value="Genomic_DNA"/>
</dbReference>
<accession>A0A1G9BF49</accession>
<dbReference type="OrthoDB" id="9798761at2"/>
<name>A0A1G9BF49_9BACI</name>
<dbReference type="InterPro" id="IPR004919">
    <property type="entry name" value="GmrSD_N"/>
</dbReference>
<dbReference type="RefSeq" id="WP_093215787.1">
    <property type="nucleotide sequence ID" value="NZ_FNFL01000005.1"/>
</dbReference>
<evidence type="ECO:0000259" key="3">
    <source>
        <dbReference type="Pfam" id="PF18899"/>
    </source>
</evidence>
<organism evidence="4 5">
    <name type="scientific">Sediminibacillus albus</name>
    <dbReference type="NCBI Taxonomy" id="407036"/>
    <lineage>
        <taxon>Bacteria</taxon>
        <taxon>Bacillati</taxon>
        <taxon>Bacillota</taxon>
        <taxon>Bacilli</taxon>
        <taxon>Bacillales</taxon>
        <taxon>Bacillaceae</taxon>
        <taxon>Sediminibacillus</taxon>
    </lineage>
</organism>
<keyword evidence="5" id="KW-1185">Reference proteome</keyword>
<dbReference type="Pfam" id="PF03235">
    <property type="entry name" value="GmrSD_N"/>
    <property type="match status" value="1"/>
</dbReference>
<feature type="domain" description="GmrSD restriction endonucleases N-terminal" evidence="1">
    <location>
        <begin position="9"/>
        <end position="224"/>
    </location>
</feature>
<dbReference type="AlphaFoldDB" id="A0A1G9BF49"/>
<reference evidence="4 5" key="1">
    <citation type="submission" date="2016-10" db="EMBL/GenBank/DDBJ databases">
        <authorList>
            <person name="de Groot N.N."/>
        </authorList>
    </citation>
    <scope>NUCLEOTIDE SEQUENCE [LARGE SCALE GENOMIC DNA]</scope>
    <source>
        <strain evidence="4 5">CGMCC 1.6502</strain>
    </source>
</reference>
<dbReference type="InterPro" id="IPR011089">
    <property type="entry name" value="GmrSD_C"/>
</dbReference>
<dbReference type="PANTHER" id="PTHR35149">
    <property type="entry name" value="SLL5132 PROTEIN"/>
    <property type="match status" value="1"/>
</dbReference>
<dbReference type="InterPro" id="IPR043714">
    <property type="entry name" value="DUF5655"/>
</dbReference>
<feature type="domain" description="DUF5655" evidence="3">
    <location>
        <begin position="588"/>
        <end position="693"/>
    </location>
</feature>
<evidence type="ECO:0000259" key="1">
    <source>
        <dbReference type="Pfam" id="PF03235"/>
    </source>
</evidence>
<evidence type="ECO:0000313" key="4">
    <source>
        <dbReference type="EMBL" id="SDK38162.1"/>
    </source>
</evidence>
<evidence type="ECO:0000259" key="2">
    <source>
        <dbReference type="Pfam" id="PF07510"/>
    </source>
</evidence>
<dbReference type="PANTHER" id="PTHR35149:SF2">
    <property type="entry name" value="DUF262 DOMAIN-CONTAINING PROTEIN"/>
    <property type="match status" value="1"/>
</dbReference>